<organism evidence="2 3">
    <name type="scientific">Sporosarcina saromensis</name>
    <dbReference type="NCBI Taxonomy" id="359365"/>
    <lineage>
        <taxon>Bacteria</taxon>
        <taxon>Bacillati</taxon>
        <taxon>Bacillota</taxon>
        <taxon>Bacilli</taxon>
        <taxon>Bacillales</taxon>
        <taxon>Caryophanaceae</taxon>
        <taxon>Sporosarcina</taxon>
    </lineage>
</organism>
<keyword evidence="3" id="KW-1185">Reference proteome</keyword>
<proteinExistence type="predicted"/>
<reference evidence="2 3" key="1">
    <citation type="submission" date="2023-06" db="EMBL/GenBank/DDBJ databases">
        <title>Sporosarcina sp. nov., isolated from Korean traditional fermented seafood 'Jeotgal'.</title>
        <authorList>
            <person name="Yang A.I."/>
            <person name="Shin N.-R."/>
        </authorList>
    </citation>
    <scope>NUCLEOTIDE SEQUENCE [LARGE SCALE GENOMIC DNA]</scope>
    <source>
        <strain evidence="2 3">KCTC13119</strain>
    </source>
</reference>
<gene>
    <name evidence="2" type="ORF">QT711_08765</name>
</gene>
<sequence>MNKGNHTALQRFIHYGTIIGIFALIIPATFNNAFFYLIFLLMGVNLFNSFVRMVKGKWMVVGLVAVSVLPLGLYLLISGMN</sequence>
<dbReference type="EMBL" id="JAUBDI010000006">
    <property type="protein sequence ID" value="MDW0113279.1"/>
    <property type="molecule type" value="Genomic_DNA"/>
</dbReference>
<keyword evidence="1" id="KW-0472">Membrane</keyword>
<accession>A0ABU4G8H6</accession>
<evidence type="ECO:0000313" key="2">
    <source>
        <dbReference type="EMBL" id="MDW0113279.1"/>
    </source>
</evidence>
<dbReference type="RefSeq" id="WP_317943511.1">
    <property type="nucleotide sequence ID" value="NZ_JAUBDI010000006.1"/>
</dbReference>
<feature type="transmembrane region" description="Helical" evidence="1">
    <location>
        <begin position="58"/>
        <end position="77"/>
    </location>
</feature>
<comment type="caution">
    <text evidence="2">The sequence shown here is derived from an EMBL/GenBank/DDBJ whole genome shotgun (WGS) entry which is preliminary data.</text>
</comment>
<keyword evidence="1" id="KW-1133">Transmembrane helix</keyword>
<protein>
    <submittedName>
        <fullName evidence="2">Uncharacterized protein</fullName>
    </submittedName>
</protein>
<dbReference type="Proteomes" id="UP001282284">
    <property type="component" value="Unassembled WGS sequence"/>
</dbReference>
<keyword evidence="1" id="KW-0812">Transmembrane</keyword>
<name>A0ABU4G8H6_9BACL</name>
<feature type="transmembrane region" description="Helical" evidence="1">
    <location>
        <begin position="12"/>
        <end position="28"/>
    </location>
</feature>
<evidence type="ECO:0000313" key="3">
    <source>
        <dbReference type="Proteomes" id="UP001282284"/>
    </source>
</evidence>
<feature type="transmembrane region" description="Helical" evidence="1">
    <location>
        <begin position="34"/>
        <end position="51"/>
    </location>
</feature>
<evidence type="ECO:0000256" key="1">
    <source>
        <dbReference type="SAM" id="Phobius"/>
    </source>
</evidence>